<accession>A0ABD0P2P1</accession>
<name>A0ABD0P2P1_CIRMR</name>
<protein>
    <submittedName>
        <fullName evidence="2">Uncharacterized protein</fullName>
    </submittedName>
</protein>
<feature type="non-terminal residue" evidence="2">
    <location>
        <position position="50"/>
    </location>
</feature>
<keyword evidence="3" id="KW-1185">Reference proteome</keyword>
<sequence>SFHWATVLRASGWLSAWKAATWRCSTTPNLTSTSCTFTRAAFSLSSLPTV</sequence>
<comment type="caution">
    <text evidence="2">The sequence shown here is derived from an EMBL/GenBank/DDBJ whole genome shotgun (WGS) entry which is preliminary data.</text>
</comment>
<gene>
    <name evidence="2" type="ORF">M9458_036249</name>
</gene>
<keyword evidence="1" id="KW-0732">Signal</keyword>
<feature type="non-terminal residue" evidence="2">
    <location>
        <position position="1"/>
    </location>
</feature>
<dbReference type="EMBL" id="JAMKFB020000018">
    <property type="protein sequence ID" value="KAL0168027.1"/>
    <property type="molecule type" value="Genomic_DNA"/>
</dbReference>
<feature type="signal peptide" evidence="1">
    <location>
        <begin position="1"/>
        <end position="19"/>
    </location>
</feature>
<evidence type="ECO:0000313" key="2">
    <source>
        <dbReference type="EMBL" id="KAL0168027.1"/>
    </source>
</evidence>
<feature type="chain" id="PRO_5044869807" evidence="1">
    <location>
        <begin position="20"/>
        <end position="50"/>
    </location>
</feature>
<organism evidence="2 3">
    <name type="scientific">Cirrhinus mrigala</name>
    <name type="common">Mrigala</name>
    <dbReference type="NCBI Taxonomy" id="683832"/>
    <lineage>
        <taxon>Eukaryota</taxon>
        <taxon>Metazoa</taxon>
        <taxon>Chordata</taxon>
        <taxon>Craniata</taxon>
        <taxon>Vertebrata</taxon>
        <taxon>Euteleostomi</taxon>
        <taxon>Actinopterygii</taxon>
        <taxon>Neopterygii</taxon>
        <taxon>Teleostei</taxon>
        <taxon>Ostariophysi</taxon>
        <taxon>Cypriniformes</taxon>
        <taxon>Cyprinidae</taxon>
        <taxon>Labeoninae</taxon>
        <taxon>Labeonini</taxon>
        <taxon>Cirrhinus</taxon>
    </lineage>
</organism>
<dbReference type="Proteomes" id="UP001529510">
    <property type="component" value="Unassembled WGS sequence"/>
</dbReference>
<evidence type="ECO:0000256" key="1">
    <source>
        <dbReference type="SAM" id="SignalP"/>
    </source>
</evidence>
<proteinExistence type="predicted"/>
<evidence type="ECO:0000313" key="3">
    <source>
        <dbReference type="Proteomes" id="UP001529510"/>
    </source>
</evidence>
<reference evidence="2 3" key="1">
    <citation type="submission" date="2024-05" db="EMBL/GenBank/DDBJ databases">
        <title>Genome sequencing and assembly of Indian major carp, Cirrhinus mrigala (Hamilton, 1822).</title>
        <authorList>
            <person name="Mohindra V."/>
            <person name="Chowdhury L.M."/>
            <person name="Lal K."/>
            <person name="Jena J.K."/>
        </authorList>
    </citation>
    <scope>NUCLEOTIDE SEQUENCE [LARGE SCALE GENOMIC DNA]</scope>
    <source>
        <strain evidence="2">CM1030</strain>
        <tissue evidence="2">Blood</tissue>
    </source>
</reference>
<dbReference type="AlphaFoldDB" id="A0ABD0P2P1"/>